<reference evidence="8" key="1">
    <citation type="submission" date="2012-10" db="EMBL/GenBank/DDBJ databases">
        <authorList>
            <person name="Harkins D.M."/>
            <person name="Durkin A.S."/>
            <person name="Brinkac L.M."/>
            <person name="Haft D.H."/>
            <person name="Selengut J.D."/>
            <person name="Sanka R."/>
            <person name="DePew J."/>
            <person name="Purushe J."/>
            <person name="Matthias M.A."/>
            <person name="Vinetz J.M."/>
            <person name="Sutton G.G."/>
            <person name="Nierman W.C."/>
            <person name="Fouts D.E."/>
        </authorList>
    </citation>
    <scope>NUCLEOTIDE SEQUENCE [LARGE SCALE GENOMIC DNA]</scope>
    <source>
        <strain evidence="8">MOR084</strain>
    </source>
</reference>
<keyword evidence="4 8" id="KW-0808">Transferase</keyword>
<dbReference type="InterPro" id="IPR014777">
    <property type="entry name" value="4pyrrole_Mease_sub1"/>
</dbReference>
<comment type="caution">
    <text evidence="8">The sequence shown here is derived from an EMBL/GenBank/DDBJ whole genome shotgun (WGS) entry which is preliminary data.</text>
</comment>
<dbReference type="Gene3D" id="3.40.50.150">
    <property type="entry name" value="Vaccinia Virus protein VP39"/>
    <property type="match status" value="1"/>
</dbReference>
<dbReference type="Proteomes" id="UP000006329">
    <property type="component" value="Unassembled WGS sequence"/>
</dbReference>
<keyword evidence="3 8" id="KW-0489">Methyltransferase</keyword>
<dbReference type="Pfam" id="PF13847">
    <property type="entry name" value="Methyltransf_31"/>
    <property type="match status" value="1"/>
</dbReference>
<dbReference type="GO" id="GO:0009236">
    <property type="term" value="P:cobalamin biosynthetic process"/>
    <property type="evidence" value="ECO:0007669"/>
    <property type="project" value="UniProtKB-UniPathway"/>
</dbReference>
<dbReference type="Gene3D" id="3.30.950.10">
    <property type="entry name" value="Methyltransferase, Cobalt-precorrin-4 Transmethylase, Domain 2"/>
    <property type="match status" value="1"/>
</dbReference>
<accession>A0A0E2BMS0</accession>
<keyword evidence="5" id="KW-0949">S-adenosyl-L-methionine</keyword>
<dbReference type="SUPFAM" id="SSF53790">
    <property type="entry name" value="Tetrapyrrole methylase"/>
    <property type="match status" value="1"/>
</dbReference>
<dbReference type="InterPro" id="IPR012818">
    <property type="entry name" value="CbiE"/>
</dbReference>
<gene>
    <name evidence="8" type="ORF">LEP1GSC179_0722</name>
</gene>
<dbReference type="SUPFAM" id="SSF53335">
    <property type="entry name" value="S-adenosyl-L-methionine-dependent methyltransferases"/>
    <property type="match status" value="1"/>
</dbReference>
<dbReference type="Gene3D" id="3.40.1010.10">
    <property type="entry name" value="Cobalt-precorrin-4 Transmethylase, Domain 1"/>
    <property type="match status" value="1"/>
</dbReference>
<dbReference type="GO" id="GO:0046025">
    <property type="term" value="F:precorrin-6Y C5,15-methyltransferase (decarboxylating) activity"/>
    <property type="evidence" value="ECO:0007669"/>
    <property type="project" value="UniProtKB-EC"/>
</dbReference>
<dbReference type="InterPro" id="IPR006365">
    <property type="entry name" value="Cbl_synth_CobL"/>
</dbReference>
<dbReference type="UniPathway" id="UPA00148"/>
<proteinExistence type="predicted"/>
<protein>
    <submittedName>
        <fullName evidence="8">Precorrin-6y C5,15-methyltransferase (Decarboxylating), CbiE subunit / precorrin-6Y C5,15-methyltransferase (Decarboxylating), CbiT subunit multi-domain protein</fullName>
        <ecNumber evidence="8">2.1.1.132</ecNumber>
    </submittedName>
</protein>
<evidence type="ECO:0000256" key="5">
    <source>
        <dbReference type="ARBA" id="ARBA00022691"/>
    </source>
</evidence>
<evidence type="ECO:0000256" key="2">
    <source>
        <dbReference type="ARBA" id="ARBA00022573"/>
    </source>
</evidence>
<dbReference type="RefSeq" id="WP_004477231.1">
    <property type="nucleotide sequence ID" value="NZ_AHON02000064.1"/>
</dbReference>
<dbReference type="AlphaFoldDB" id="A0A0E2BMS0"/>
<evidence type="ECO:0000259" key="6">
    <source>
        <dbReference type="Pfam" id="PF00590"/>
    </source>
</evidence>
<dbReference type="EMBL" id="AHON02000064">
    <property type="protein sequence ID" value="EKO32616.1"/>
    <property type="molecule type" value="Genomic_DNA"/>
</dbReference>
<dbReference type="InterPro" id="IPR035996">
    <property type="entry name" value="4pyrrol_Methylase_sf"/>
</dbReference>
<evidence type="ECO:0000313" key="8">
    <source>
        <dbReference type="EMBL" id="EKO32616.1"/>
    </source>
</evidence>
<dbReference type="Pfam" id="PF00590">
    <property type="entry name" value="TP_methylase"/>
    <property type="match status" value="1"/>
</dbReference>
<feature type="domain" description="Tetrapyrrole methylase" evidence="6">
    <location>
        <begin position="4"/>
        <end position="191"/>
    </location>
</feature>
<dbReference type="InterPro" id="IPR000878">
    <property type="entry name" value="4pyrrol_Mease"/>
</dbReference>
<dbReference type="InterPro" id="IPR014776">
    <property type="entry name" value="4pyrrole_Mease_sub2"/>
</dbReference>
<dbReference type="PIRSF" id="PIRSF036428">
    <property type="entry name" value="CobL"/>
    <property type="match status" value="1"/>
</dbReference>
<evidence type="ECO:0000256" key="3">
    <source>
        <dbReference type="ARBA" id="ARBA00022603"/>
    </source>
</evidence>
<feature type="domain" description="Methyltransferase" evidence="7">
    <location>
        <begin position="254"/>
        <end position="314"/>
    </location>
</feature>
<comment type="pathway">
    <text evidence="1">Cofactor biosynthesis; adenosylcobalamin biosynthesis.</text>
</comment>
<dbReference type="InterPro" id="IPR025714">
    <property type="entry name" value="Methyltranfer_dom"/>
</dbReference>
<dbReference type="GO" id="GO:0032259">
    <property type="term" value="P:methylation"/>
    <property type="evidence" value="ECO:0007669"/>
    <property type="project" value="UniProtKB-KW"/>
</dbReference>
<dbReference type="InterPro" id="IPR014008">
    <property type="entry name" value="Cbl_synth_MTase_CbiT"/>
</dbReference>
<evidence type="ECO:0000313" key="9">
    <source>
        <dbReference type="Proteomes" id="UP000006329"/>
    </source>
</evidence>
<dbReference type="EC" id="2.1.1.132" evidence="8"/>
<dbReference type="CDD" id="cd02440">
    <property type="entry name" value="AdoMet_MTases"/>
    <property type="match status" value="1"/>
</dbReference>
<evidence type="ECO:0000256" key="4">
    <source>
        <dbReference type="ARBA" id="ARBA00022679"/>
    </source>
</evidence>
<dbReference type="GO" id="GO:0008276">
    <property type="term" value="F:protein methyltransferase activity"/>
    <property type="evidence" value="ECO:0007669"/>
    <property type="project" value="InterPro"/>
</dbReference>
<dbReference type="NCBIfam" id="TIGR02467">
    <property type="entry name" value="CbiE"/>
    <property type="match status" value="1"/>
</dbReference>
<organism evidence="8 9">
    <name type="scientific">Leptospira santarosai str. MOR084</name>
    <dbReference type="NCBI Taxonomy" id="1049984"/>
    <lineage>
        <taxon>Bacteria</taxon>
        <taxon>Pseudomonadati</taxon>
        <taxon>Spirochaetota</taxon>
        <taxon>Spirochaetia</taxon>
        <taxon>Leptospirales</taxon>
        <taxon>Leptospiraceae</taxon>
        <taxon>Leptospira</taxon>
    </lineage>
</organism>
<sequence length="413" mass="45223">MKAVTVIGMGDEGCLGLSSIAANAVSKAQVLAGGERHLDFFPQFSGEKIVFKENLSQAIERIADLACEHSVCVLASGDPLFFGIGNLICKKVGSEHIDFIPAPSAIQQAFARVGIHWDDAEILSLHGRPIEGLVTKLQSLRKVALFTDGFNCPKTIASYLLSFGESEWTAFVCENLGNKKEKVRKFDLKSLSEEEGISPLNVLILVRNDTAWRPPPIVPNVSEEQYSKRKPKNGLITKKEVRILSIAFLDIRNDSVVWDIGTGSGSIAIEAAQLAKDGKVYAIEVDPEGIEICRQNAFSKRTDNVFTIPGKAPEILESLPDPDCVFVGGSKGNLYDIIRISLSRIVSLGSLVVNAVTLDNVTEAYHCFKKLNLVPEVTLLNVSRGQPLADYLRYEALNPIHIFKITKPEEFSV</sequence>
<evidence type="ECO:0000256" key="1">
    <source>
        <dbReference type="ARBA" id="ARBA00004953"/>
    </source>
</evidence>
<dbReference type="CDD" id="cd11644">
    <property type="entry name" value="Precorrin-6Y-MT"/>
    <property type="match status" value="1"/>
</dbReference>
<dbReference type="NCBIfam" id="TIGR02469">
    <property type="entry name" value="CbiT"/>
    <property type="match status" value="1"/>
</dbReference>
<dbReference type="InterPro" id="IPR029063">
    <property type="entry name" value="SAM-dependent_MTases_sf"/>
</dbReference>
<dbReference type="PANTHER" id="PTHR43182">
    <property type="entry name" value="COBALT-PRECORRIN-6B C(15)-METHYLTRANSFERASE (DECARBOXYLATING)"/>
    <property type="match status" value="1"/>
</dbReference>
<evidence type="ECO:0000259" key="7">
    <source>
        <dbReference type="Pfam" id="PF13847"/>
    </source>
</evidence>
<keyword evidence="2" id="KW-0169">Cobalamin biosynthesis</keyword>
<dbReference type="InterPro" id="IPR050714">
    <property type="entry name" value="Cobalamin_biosynth_MTase"/>
</dbReference>
<keyword evidence="9" id="KW-1185">Reference proteome</keyword>
<name>A0A0E2BMS0_9LEPT</name>
<dbReference type="PANTHER" id="PTHR43182:SF1">
    <property type="entry name" value="COBALT-PRECORRIN-7 C(5)-METHYLTRANSFERASE"/>
    <property type="match status" value="1"/>
</dbReference>